<feature type="compositionally biased region" description="Basic and acidic residues" evidence="1">
    <location>
        <begin position="459"/>
        <end position="471"/>
    </location>
</feature>
<dbReference type="EMBL" id="MDBP01000080">
    <property type="protein sequence ID" value="PMP09976.1"/>
    <property type="molecule type" value="Genomic_DNA"/>
</dbReference>
<feature type="compositionally biased region" description="Basic and acidic residues" evidence="1">
    <location>
        <begin position="416"/>
        <end position="427"/>
    </location>
</feature>
<feature type="region of interest" description="Disordered" evidence="1">
    <location>
        <begin position="410"/>
        <end position="515"/>
    </location>
</feature>
<dbReference type="Proteomes" id="UP000235579">
    <property type="component" value="Unassembled WGS sequence"/>
</dbReference>
<organism evidence="2 3">
    <name type="scientific">Vibrio tasmaniensis</name>
    <dbReference type="NCBI Taxonomy" id="212663"/>
    <lineage>
        <taxon>Bacteria</taxon>
        <taxon>Pseudomonadati</taxon>
        <taxon>Pseudomonadota</taxon>
        <taxon>Gammaproteobacteria</taxon>
        <taxon>Vibrionales</taxon>
        <taxon>Vibrionaceae</taxon>
        <taxon>Vibrio</taxon>
    </lineage>
</organism>
<sequence>MQGMREKFNKLKRVSKPNPRNIALMVDSYNISDDDPANHFITGIDIQTGLEAKVFLRYDENTSENRPSIADFADSSNNLHVNASTNGDKAGVVLFNGCEQSGKSSFKSNWCNVLIRDSAKSKESLSLGLSTVVLKAGEYDSENPDAEIRNQAFVRQAMVKESKMFAANQFNELLNAVKSAMIQPEGSGRYLPEVAIRIVDYTEDEPFVDSITLTAPYKPQVDDQPNELFSPEECVEYFLSRRLDSNGKDITGAYIDVFQSIVNSMKESEELSTEDLFIEVMPVERRKFGPLTTKNFFALKEVDARNGGKKVVNDLSKKGEVIANRYMRRTENGSERLYVPTVIGLSKPNDPNDNHPDYLFVTESNTCEVFPKGYPLAHLPTDHYSNENEFKKVFENKNDGNKNLVSEAQAQNTEAPKAEAPKAEAPKVKTPKVKTPKADAPKAAPTSSVNESNDVPSELEERYEKLAKQFDEDSDMVDESLEEASEQLLDDELFGDLTDALNGNDDYDPSTSFRM</sequence>
<comment type="caution">
    <text evidence="2">The sequence shown here is derived from an EMBL/GenBank/DDBJ whole genome shotgun (WGS) entry which is preliminary data.</text>
</comment>
<evidence type="ECO:0000313" key="3">
    <source>
        <dbReference type="Proteomes" id="UP000235579"/>
    </source>
</evidence>
<reference evidence="3" key="1">
    <citation type="submission" date="2016-07" db="EMBL/GenBank/DDBJ databases">
        <title>Nontailed viruses are major unrecognized killers of bacteria in the ocean.</title>
        <authorList>
            <person name="Kauffman K."/>
            <person name="Hussain F."/>
            <person name="Yang J."/>
            <person name="Arevalo P."/>
            <person name="Brown J."/>
            <person name="Cutler M."/>
            <person name="Kelly L."/>
            <person name="Polz M.F."/>
        </authorList>
    </citation>
    <scope>NUCLEOTIDE SEQUENCE [LARGE SCALE GENOMIC DNA]</scope>
    <source>
        <strain evidence="3">10N.222.48.A2</strain>
    </source>
</reference>
<feature type="compositionally biased region" description="Acidic residues" evidence="1">
    <location>
        <begin position="472"/>
        <end position="494"/>
    </location>
</feature>
<name>A0A2N7NCP6_9VIBR</name>
<dbReference type="RefSeq" id="WP_198592120.1">
    <property type="nucleotide sequence ID" value="NZ_MDBG01000002.1"/>
</dbReference>
<gene>
    <name evidence="2" type="ORF">BCS92_02285</name>
</gene>
<evidence type="ECO:0000313" key="2">
    <source>
        <dbReference type="EMBL" id="PMP09976.1"/>
    </source>
</evidence>
<protein>
    <submittedName>
        <fullName evidence="2">Uncharacterized protein</fullName>
    </submittedName>
</protein>
<proteinExistence type="predicted"/>
<dbReference type="AlphaFoldDB" id="A0A2N7NCP6"/>
<accession>A0A2N7NCP6</accession>
<evidence type="ECO:0000256" key="1">
    <source>
        <dbReference type="SAM" id="MobiDB-lite"/>
    </source>
</evidence>